<dbReference type="EMBL" id="AJWJ01000499">
    <property type="protein sequence ID" value="KAF2070385.1"/>
    <property type="molecule type" value="Genomic_DNA"/>
</dbReference>
<dbReference type="Proteomes" id="UP000695562">
    <property type="component" value="Unassembled WGS sequence"/>
</dbReference>
<feature type="transmembrane region" description="Helical" evidence="14">
    <location>
        <begin position="170"/>
        <end position="193"/>
    </location>
</feature>
<feature type="compositionally biased region" description="Low complexity" evidence="13">
    <location>
        <begin position="529"/>
        <end position="546"/>
    </location>
</feature>
<comment type="caution">
    <text evidence="16">The sequence shown here is derived from an EMBL/GenBank/DDBJ whole genome shotgun (WGS) entry which is preliminary data.</text>
</comment>
<dbReference type="GO" id="GO:0072320">
    <property type="term" value="F:volume-sensitive chloride channel activity"/>
    <property type="evidence" value="ECO:0007669"/>
    <property type="project" value="TreeGrafter"/>
</dbReference>
<accession>A0A8J4PNK9</accession>
<proteinExistence type="inferred from homology"/>
<protein>
    <recommendedName>
        <fullName evidence="18">Transmembrane protein</fullName>
    </recommendedName>
</protein>
<dbReference type="PANTHER" id="PTHR12424:SF8">
    <property type="entry name" value="PROTEIN TWEETY"/>
    <property type="match status" value="1"/>
</dbReference>
<evidence type="ECO:0000256" key="9">
    <source>
        <dbReference type="ARBA" id="ARBA00023173"/>
    </source>
</evidence>
<evidence type="ECO:0008006" key="18">
    <source>
        <dbReference type="Google" id="ProtNLM"/>
    </source>
</evidence>
<feature type="transmembrane region" description="Helical" evidence="14">
    <location>
        <begin position="117"/>
        <end position="139"/>
    </location>
</feature>
<keyword evidence="3" id="KW-0813">Transport</keyword>
<evidence type="ECO:0000256" key="6">
    <source>
        <dbReference type="ARBA" id="ARBA00022989"/>
    </source>
</evidence>
<keyword evidence="8 14" id="KW-0472">Membrane</keyword>
<sequence length="546" mass="62001">MIITKSIFLILIFIQIQICFSINVQQPQTQQNDIVRHNEVILDSESDLSTSDTFDQVISSNPQLGQLNSSQLSSNVQSFYSKFPRYDFKGNSMNNTFAPFNRTYIESIILTGLPFDLIIILIIAAMIILVIGYSIYGIVKLIKNKSKFKYYRLLRISKAYSRVRNTPKQLVLIILTVLVLLITCTCLLLSIFVNQDLDKAILLSVDNLSSHIQNRVLVEDRIINETKLLGFYANLPFDALEIIRGTKMLNNVTLEAQQMIHKYENYRYQVIFFTTIALFVVSAIGILSVILRVKWSHVLFVGLGLVCIVNVWTIPASHIPMGVLISDLCPQMDNMVQSYLPSTIDPAYIQFFLNCTDQDSFIFVYQLLDQSVDIAQDKLNIAISHHYSNKTIDYLEKRLSYLTNLSVDSKNMLNCNVTSNTYKSTQNIICINILNSSFTLLILFIGIGLLLSLAFILSLCLYKSSKGMLIVFVPKKDYIDLKSPLLKCSKTINSTYRLSGADDFDYDYYYQSPLISEADVNSDSEEDSINNNDGNGNSNNNNQYII</sequence>
<evidence type="ECO:0000256" key="8">
    <source>
        <dbReference type="ARBA" id="ARBA00023136"/>
    </source>
</evidence>
<evidence type="ECO:0000313" key="16">
    <source>
        <dbReference type="EMBL" id="KAF2070385.1"/>
    </source>
</evidence>
<evidence type="ECO:0000256" key="2">
    <source>
        <dbReference type="ARBA" id="ARBA00009849"/>
    </source>
</evidence>
<feature type="transmembrane region" description="Helical" evidence="14">
    <location>
        <begin position="270"/>
        <end position="291"/>
    </location>
</feature>
<dbReference type="GO" id="GO:0005886">
    <property type="term" value="C:plasma membrane"/>
    <property type="evidence" value="ECO:0007669"/>
    <property type="project" value="UniProtKB-SubCell"/>
</dbReference>
<dbReference type="OrthoDB" id="19747at2759"/>
<feature type="chain" id="PRO_5035216209" description="Transmembrane protein" evidence="15">
    <location>
        <begin position="22"/>
        <end position="546"/>
    </location>
</feature>
<feature type="transmembrane region" description="Helical" evidence="14">
    <location>
        <begin position="298"/>
        <end position="315"/>
    </location>
</feature>
<evidence type="ECO:0000256" key="3">
    <source>
        <dbReference type="ARBA" id="ARBA00022448"/>
    </source>
</evidence>
<gene>
    <name evidence="16" type="ORF">CYY_008298</name>
</gene>
<dbReference type="Pfam" id="PF04906">
    <property type="entry name" value="Tweety"/>
    <property type="match status" value="1"/>
</dbReference>
<evidence type="ECO:0000256" key="14">
    <source>
        <dbReference type="SAM" id="Phobius"/>
    </source>
</evidence>
<dbReference type="PANTHER" id="PTHR12424">
    <property type="entry name" value="TWEETY-RELATED"/>
    <property type="match status" value="1"/>
</dbReference>
<keyword evidence="7" id="KW-0406">Ion transport</keyword>
<feature type="transmembrane region" description="Helical" evidence="14">
    <location>
        <begin position="438"/>
        <end position="462"/>
    </location>
</feature>
<keyword evidence="6 14" id="KW-1133">Transmembrane helix</keyword>
<reference evidence="16" key="1">
    <citation type="submission" date="2020-01" db="EMBL/GenBank/DDBJ databases">
        <title>Development of genomics and gene disruption for Polysphondylium violaceum indicates a role for the polyketide synthase stlB in stalk morphogenesis.</title>
        <authorList>
            <person name="Narita B."/>
            <person name="Kawabe Y."/>
            <person name="Kin K."/>
            <person name="Saito T."/>
            <person name="Gibbs R."/>
            <person name="Kuspa A."/>
            <person name="Muzny D."/>
            <person name="Queller D."/>
            <person name="Richards S."/>
            <person name="Strassman J."/>
            <person name="Sucgang R."/>
            <person name="Worley K."/>
            <person name="Schaap P."/>
        </authorList>
    </citation>
    <scope>NUCLEOTIDE SEQUENCE</scope>
    <source>
        <strain evidence="16">QSvi11</strain>
    </source>
</reference>
<keyword evidence="5 14" id="KW-0812">Transmembrane</keyword>
<comment type="subcellular location">
    <subcellularLocation>
        <location evidence="1">Cell membrane</location>
        <topology evidence="1">Multi-pass membrane protein</topology>
    </subcellularLocation>
</comment>
<name>A0A8J4PNK9_9MYCE</name>
<evidence type="ECO:0000256" key="5">
    <source>
        <dbReference type="ARBA" id="ARBA00022692"/>
    </source>
</evidence>
<keyword evidence="15" id="KW-0732">Signal</keyword>
<evidence type="ECO:0000256" key="10">
    <source>
        <dbReference type="ARBA" id="ARBA00023180"/>
    </source>
</evidence>
<evidence type="ECO:0000256" key="1">
    <source>
        <dbReference type="ARBA" id="ARBA00004651"/>
    </source>
</evidence>
<evidence type="ECO:0000256" key="13">
    <source>
        <dbReference type="SAM" id="MobiDB-lite"/>
    </source>
</evidence>
<dbReference type="GO" id="GO:0034707">
    <property type="term" value="C:chloride channel complex"/>
    <property type="evidence" value="ECO:0007669"/>
    <property type="project" value="UniProtKB-KW"/>
</dbReference>
<keyword evidence="9" id="KW-0869">Chloride channel</keyword>
<evidence type="ECO:0000256" key="4">
    <source>
        <dbReference type="ARBA" id="ARBA00022475"/>
    </source>
</evidence>
<evidence type="ECO:0000313" key="17">
    <source>
        <dbReference type="Proteomes" id="UP000695562"/>
    </source>
</evidence>
<evidence type="ECO:0000256" key="15">
    <source>
        <dbReference type="SAM" id="SignalP"/>
    </source>
</evidence>
<comment type="similarity">
    <text evidence="2">Belongs to the tweety family.</text>
</comment>
<evidence type="ECO:0000256" key="11">
    <source>
        <dbReference type="ARBA" id="ARBA00023214"/>
    </source>
</evidence>
<dbReference type="AlphaFoldDB" id="A0A8J4PNK9"/>
<dbReference type="GO" id="GO:0005229">
    <property type="term" value="F:intracellularly calcium-gated chloride channel activity"/>
    <property type="evidence" value="ECO:0007669"/>
    <property type="project" value="TreeGrafter"/>
</dbReference>
<evidence type="ECO:0000256" key="7">
    <source>
        <dbReference type="ARBA" id="ARBA00023065"/>
    </source>
</evidence>
<organism evidence="16 17">
    <name type="scientific">Polysphondylium violaceum</name>
    <dbReference type="NCBI Taxonomy" id="133409"/>
    <lineage>
        <taxon>Eukaryota</taxon>
        <taxon>Amoebozoa</taxon>
        <taxon>Evosea</taxon>
        <taxon>Eumycetozoa</taxon>
        <taxon>Dictyostelia</taxon>
        <taxon>Dictyosteliales</taxon>
        <taxon>Dictyosteliaceae</taxon>
        <taxon>Polysphondylium</taxon>
    </lineage>
</organism>
<feature type="signal peptide" evidence="15">
    <location>
        <begin position="1"/>
        <end position="21"/>
    </location>
</feature>
<evidence type="ECO:0000256" key="12">
    <source>
        <dbReference type="ARBA" id="ARBA00023303"/>
    </source>
</evidence>
<keyword evidence="10" id="KW-0325">Glycoprotein</keyword>
<dbReference type="InterPro" id="IPR006990">
    <property type="entry name" value="Tweety"/>
</dbReference>
<feature type="region of interest" description="Disordered" evidence="13">
    <location>
        <begin position="519"/>
        <end position="546"/>
    </location>
</feature>
<keyword evidence="11" id="KW-0868">Chloride</keyword>
<keyword evidence="4" id="KW-1003">Cell membrane</keyword>
<keyword evidence="12" id="KW-0407">Ion channel</keyword>
<keyword evidence="17" id="KW-1185">Reference proteome</keyword>